<evidence type="ECO:0000313" key="2">
    <source>
        <dbReference type="Proteomes" id="UP000092445"/>
    </source>
</evidence>
<proteinExistence type="predicted"/>
<reference evidence="2" key="1">
    <citation type="submission" date="2014-03" db="EMBL/GenBank/DDBJ databases">
        <authorList>
            <person name="Aksoy S."/>
            <person name="Warren W."/>
            <person name="Wilson R.K."/>
        </authorList>
    </citation>
    <scope>NUCLEOTIDE SEQUENCE [LARGE SCALE GENOMIC DNA]</scope>
    <source>
        <strain evidence="2">IAEA</strain>
    </source>
</reference>
<dbReference type="AlphaFoldDB" id="A0A1A9ZY68"/>
<sequence>MIAYNARTLINKHWNTNFILTDDQIAFGSPSHMEVSPCAAISLYHHIINLQEGREKTSIVQSSWLYSLRKEELSEIRGALDLDAKGTVEDMRKAVPAFIATSDLEADMKMKLTELEIKYAAKTLHLSEVLRRASKDLAELIALGERLEDLPAATVASLPRETPGPARVPRVNAPTTTNTSRNFCLRCAQPGHFGLGMDFLAKAGTTTTMDNTTVNITKYNEAQRPISTHRFEQPSQPTNCKLARQVTNDNAERADIENMIRFDQPEPVKSKREFLIRHSNTMEVNRHRLEMLTTANTNWQHRWTTQETINSYQNYEQRSSQTKQSQLILDKKALTWKDNVTVSASETFAAV</sequence>
<organism evidence="1 2">
    <name type="scientific">Glossina pallidipes</name>
    <name type="common">Tsetse fly</name>
    <dbReference type="NCBI Taxonomy" id="7398"/>
    <lineage>
        <taxon>Eukaryota</taxon>
        <taxon>Metazoa</taxon>
        <taxon>Ecdysozoa</taxon>
        <taxon>Arthropoda</taxon>
        <taxon>Hexapoda</taxon>
        <taxon>Insecta</taxon>
        <taxon>Pterygota</taxon>
        <taxon>Neoptera</taxon>
        <taxon>Endopterygota</taxon>
        <taxon>Diptera</taxon>
        <taxon>Brachycera</taxon>
        <taxon>Muscomorpha</taxon>
        <taxon>Hippoboscoidea</taxon>
        <taxon>Glossinidae</taxon>
        <taxon>Glossina</taxon>
    </lineage>
</organism>
<protein>
    <submittedName>
        <fullName evidence="1">Uncharacterized protein</fullName>
    </submittedName>
</protein>
<keyword evidence="2" id="KW-1185">Reference proteome</keyword>
<name>A0A1A9ZY68_GLOPL</name>
<dbReference type="EnsemblMetazoa" id="GPAI028693-RA">
    <property type="protein sequence ID" value="GPAI028693-PA"/>
    <property type="gene ID" value="GPAI028693"/>
</dbReference>
<accession>A0A1A9ZY68</accession>
<dbReference type="Proteomes" id="UP000092445">
    <property type="component" value="Unassembled WGS sequence"/>
</dbReference>
<dbReference type="VEuPathDB" id="VectorBase:GPAI028693"/>
<evidence type="ECO:0000313" key="1">
    <source>
        <dbReference type="EnsemblMetazoa" id="GPAI028693-PA"/>
    </source>
</evidence>
<reference evidence="1" key="2">
    <citation type="submission" date="2020-05" db="UniProtKB">
        <authorList>
            <consortium name="EnsemblMetazoa"/>
        </authorList>
    </citation>
    <scope>IDENTIFICATION</scope>
    <source>
        <strain evidence="1">IAEA</strain>
    </source>
</reference>